<evidence type="ECO:0000313" key="2">
    <source>
        <dbReference type="EnsemblMetazoa" id="G30854.9:cds"/>
    </source>
</evidence>
<dbReference type="Proteomes" id="UP000005408">
    <property type="component" value="Unassembled WGS sequence"/>
</dbReference>
<dbReference type="OrthoDB" id="48306at2759"/>
<feature type="region of interest" description="Disordered" evidence="1">
    <location>
        <begin position="1"/>
        <end position="68"/>
    </location>
</feature>
<dbReference type="EnsemblMetazoa" id="G30854.9">
    <property type="protein sequence ID" value="G30854.9:cds"/>
    <property type="gene ID" value="G30854"/>
</dbReference>
<reference evidence="2" key="1">
    <citation type="submission" date="2022-08" db="UniProtKB">
        <authorList>
            <consortium name="EnsemblMetazoa"/>
        </authorList>
    </citation>
    <scope>IDENTIFICATION</scope>
    <source>
        <strain evidence="2">05x7-T-G4-1.051#20</strain>
    </source>
</reference>
<evidence type="ECO:0008006" key="4">
    <source>
        <dbReference type="Google" id="ProtNLM"/>
    </source>
</evidence>
<dbReference type="InterPro" id="IPR002816">
    <property type="entry name" value="TraB/PrgY/GumN_fam"/>
</dbReference>
<keyword evidence="3" id="KW-1185">Reference proteome</keyword>
<dbReference type="CDD" id="cd14726">
    <property type="entry name" value="TraB_PrgY-like"/>
    <property type="match status" value="1"/>
</dbReference>
<evidence type="ECO:0000313" key="3">
    <source>
        <dbReference type="Proteomes" id="UP000005408"/>
    </source>
</evidence>
<dbReference type="PANTHER" id="PTHR21530:SF7">
    <property type="entry name" value="TRAB DOMAIN-CONTAINING PROTEIN"/>
    <property type="match status" value="1"/>
</dbReference>
<dbReference type="Pfam" id="PF01963">
    <property type="entry name" value="TraB_PrgY_gumN"/>
    <property type="match status" value="1"/>
</dbReference>
<sequence length="407" mass="46142">MKVKVEGTPFTPTLRNQSACTQNTLHMMNEESQENPTTLKDGTKRDEQTEEDGGNLASVEQKDAFKEDPLSEIEDEWSVHNETFETVSGEESDMEDNVEPYPVRQREENPDLPETCTVLETPQGSKVYVVGTAHFSTESLNDVTRVIQATQPDIVSVELCMDRIKILQLDEDTVLREAKDMNFQKVKANIAQNGLVQGLFNVMLLNISARLTKELGMAPGGEFRQAYKEAKKIPRCKLHLGDRPIHITLQRAFALLSCWQLVKFIWHAWNFDEPISKEDVEKFKGKDLLEQLLAEMTTEFPGLSQVVIEERDTFLAHSLKMAAEPIHAPNEPKGYIPTVVVGVVGIGHVSGIKANWEKEKYNIDQIMVIPEVSRGRKVMKYLFRLSFYGAVCFGCYKFYRVVVPLLT</sequence>
<dbReference type="OMA" id="INEIMVA"/>
<dbReference type="InterPro" id="IPR046345">
    <property type="entry name" value="TraB_PrgY-like"/>
</dbReference>
<dbReference type="PANTHER" id="PTHR21530">
    <property type="entry name" value="PHEROMONE SHUTDOWN PROTEIN"/>
    <property type="match status" value="1"/>
</dbReference>
<accession>A0A8W8M6V3</accession>
<feature type="compositionally biased region" description="Polar residues" evidence="1">
    <location>
        <begin position="10"/>
        <end position="26"/>
    </location>
</feature>
<proteinExistence type="predicted"/>
<organism evidence="2 3">
    <name type="scientific">Magallana gigas</name>
    <name type="common">Pacific oyster</name>
    <name type="synonym">Crassostrea gigas</name>
    <dbReference type="NCBI Taxonomy" id="29159"/>
    <lineage>
        <taxon>Eukaryota</taxon>
        <taxon>Metazoa</taxon>
        <taxon>Spiralia</taxon>
        <taxon>Lophotrochozoa</taxon>
        <taxon>Mollusca</taxon>
        <taxon>Bivalvia</taxon>
        <taxon>Autobranchia</taxon>
        <taxon>Pteriomorphia</taxon>
        <taxon>Ostreida</taxon>
        <taxon>Ostreoidea</taxon>
        <taxon>Ostreidae</taxon>
        <taxon>Magallana</taxon>
    </lineage>
</organism>
<dbReference type="AlphaFoldDB" id="A0A8W8M6V3"/>
<evidence type="ECO:0000256" key="1">
    <source>
        <dbReference type="SAM" id="MobiDB-lite"/>
    </source>
</evidence>
<name>A0A8W8M6V3_MAGGI</name>
<protein>
    <recommendedName>
        <fullName evidence="4">TraB domain-containing protein</fullName>
    </recommendedName>
</protein>